<dbReference type="Gene3D" id="2.180.10.10">
    <property type="entry name" value="RHS repeat-associated core"/>
    <property type="match status" value="1"/>
</dbReference>
<evidence type="ECO:0000313" key="1">
    <source>
        <dbReference type="EMBL" id="GAH05405.1"/>
    </source>
</evidence>
<sequence length="58" mass="6408">TYGLELISITKGESTYYYIYDGLGNVVAVTDDAGQTIQTYNYDAFGDPQPWPGHSHFG</sequence>
<feature type="non-terminal residue" evidence="1">
    <location>
        <position position="1"/>
    </location>
</feature>
<reference evidence="1" key="1">
    <citation type="journal article" date="2014" name="Front. Microbiol.">
        <title>High frequency of phylogenetically diverse reductive dehalogenase-homologous genes in deep subseafloor sedimentary metagenomes.</title>
        <authorList>
            <person name="Kawai M."/>
            <person name="Futagami T."/>
            <person name="Toyoda A."/>
            <person name="Takaki Y."/>
            <person name="Nishi S."/>
            <person name="Hori S."/>
            <person name="Arai W."/>
            <person name="Tsubouchi T."/>
            <person name="Morono Y."/>
            <person name="Uchiyama I."/>
            <person name="Ito T."/>
            <person name="Fujiyama A."/>
            <person name="Inagaki F."/>
            <person name="Takami H."/>
        </authorList>
    </citation>
    <scope>NUCLEOTIDE SEQUENCE</scope>
    <source>
        <strain evidence="1">Expedition CK06-06</strain>
    </source>
</reference>
<proteinExistence type="predicted"/>
<dbReference type="InterPro" id="IPR006530">
    <property type="entry name" value="YD"/>
</dbReference>
<organism evidence="1">
    <name type="scientific">marine sediment metagenome</name>
    <dbReference type="NCBI Taxonomy" id="412755"/>
    <lineage>
        <taxon>unclassified sequences</taxon>
        <taxon>metagenomes</taxon>
        <taxon>ecological metagenomes</taxon>
    </lineage>
</organism>
<dbReference type="InterPro" id="IPR031325">
    <property type="entry name" value="RHS_repeat"/>
</dbReference>
<gene>
    <name evidence="1" type="ORF">S01H4_63645</name>
</gene>
<dbReference type="EMBL" id="BART01038342">
    <property type="protein sequence ID" value="GAH05405.1"/>
    <property type="molecule type" value="Genomic_DNA"/>
</dbReference>
<dbReference type="NCBIfam" id="TIGR01643">
    <property type="entry name" value="YD_repeat_2x"/>
    <property type="match status" value="2"/>
</dbReference>
<name>X1DAT2_9ZZZZ</name>
<accession>X1DAT2</accession>
<dbReference type="Pfam" id="PF05593">
    <property type="entry name" value="RHS_repeat"/>
    <property type="match status" value="1"/>
</dbReference>
<dbReference type="AlphaFoldDB" id="X1DAT2"/>
<protein>
    <submittedName>
        <fullName evidence="1">Uncharacterized protein</fullName>
    </submittedName>
</protein>
<comment type="caution">
    <text evidence="1">The sequence shown here is derived from an EMBL/GenBank/DDBJ whole genome shotgun (WGS) entry which is preliminary data.</text>
</comment>